<gene>
    <name evidence="2" type="ORF">ONZ51_g9446</name>
</gene>
<feature type="compositionally biased region" description="Basic and acidic residues" evidence="1">
    <location>
        <begin position="195"/>
        <end position="207"/>
    </location>
</feature>
<protein>
    <submittedName>
        <fullName evidence="2">Uncharacterized protein</fullName>
    </submittedName>
</protein>
<name>A0AAD7TLA5_9APHY</name>
<dbReference type="AlphaFoldDB" id="A0AAD7TLA5"/>
<dbReference type="EMBL" id="JAPEVG010000323">
    <property type="protein sequence ID" value="KAJ8468735.1"/>
    <property type="molecule type" value="Genomic_DNA"/>
</dbReference>
<feature type="region of interest" description="Disordered" evidence="1">
    <location>
        <begin position="85"/>
        <end position="109"/>
    </location>
</feature>
<evidence type="ECO:0000313" key="2">
    <source>
        <dbReference type="EMBL" id="KAJ8468735.1"/>
    </source>
</evidence>
<feature type="region of interest" description="Disordered" evidence="1">
    <location>
        <begin position="164"/>
        <end position="250"/>
    </location>
</feature>
<dbReference type="Proteomes" id="UP001215151">
    <property type="component" value="Unassembled WGS sequence"/>
</dbReference>
<sequence length="271" mass="30191">MSPLQAMGDYPLRVHCFASVSRFSNLSFNPPSDVDVLGFAHMGPPLEPDHAFLMCFRLSHHLLPRSPRARPGTLELRIGPARSPCTHAGRLARSESQPPAAAAEPARASSKVPKFQILATCRWRTRVAQPRSQRTFSRPLAFPSRALRVSDRVLPSSYRLSRCRPESVKGGYQPAGRSKREPRLWTLDPRSMTTTRERDSARSGPRDTRRHAKCAREARRPPRGEARVAPTAGHMATPRATVLPKPTQRARCVQIGPSSCQYRKRAIAHSS</sequence>
<evidence type="ECO:0000313" key="3">
    <source>
        <dbReference type="Proteomes" id="UP001215151"/>
    </source>
</evidence>
<feature type="compositionally biased region" description="Basic and acidic residues" evidence="1">
    <location>
        <begin position="214"/>
        <end position="226"/>
    </location>
</feature>
<feature type="compositionally biased region" description="Low complexity" evidence="1">
    <location>
        <begin position="94"/>
        <end position="109"/>
    </location>
</feature>
<keyword evidence="3" id="KW-1185">Reference proteome</keyword>
<comment type="caution">
    <text evidence="2">The sequence shown here is derived from an EMBL/GenBank/DDBJ whole genome shotgun (WGS) entry which is preliminary data.</text>
</comment>
<evidence type="ECO:0000256" key="1">
    <source>
        <dbReference type="SAM" id="MobiDB-lite"/>
    </source>
</evidence>
<accession>A0AAD7TLA5</accession>
<proteinExistence type="predicted"/>
<reference evidence="2" key="1">
    <citation type="submission" date="2022-11" db="EMBL/GenBank/DDBJ databases">
        <title>Genome Sequence of Cubamyces cubensis.</title>
        <authorList>
            <person name="Buettner E."/>
        </authorList>
    </citation>
    <scope>NUCLEOTIDE SEQUENCE</scope>
    <source>
        <strain evidence="2">MPL-01</strain>
    </source>
</reference>
<organism evidence="2 3">
    <name type="scientific">Trametes cubensis</name>
    <dbReference type="NCBI Taxonomy" id="1111947"/>
    <lineage>
        <taxon>Eukaryota</taxon>
        <taxon>Fungi</taxon>
        <taxon>Dikarya</taxon>
        <taxon>Basidiomycota</taxon>
        <taxon>Agaricomycotina</taxon>
        <taxon>Agaricomycetes</taxon>
        <taxon>Polyporales</taxon>
        <taxon>Polyporaceae</taxon>
        <taxon>Trametes</taxon>
    </lineage>
</organism>